<reference evidence="5" key="1">
    <citation type="submission" date="2025-08" db="UniProtKB">
        <authorList>
            <consortium name="RefSeq"/>
        </authorList>
    </citation>
    <scope>IDENTIFICATION</scope>
    <source>
        <tissue evidence="5">Whole organism</tissue>
    </source>
</reference>
<feature type="compositionally biased region" description="Basic and acidic residues" evidence="1">
    <location>
        <begin position="66"/>
        <end position="75"/>
    </location>
</feature>
<dbReference type="Proteomes" id="UP000504606">
    <property type="component" value="Unplaced"/>
</dbReference>
<evidence type="ECO:0000313" key="4">
    <source>
        <dbReference type="Proteomes" id="UP000504606"/>
    </source>
</evidence>
<feature type="chain" id="PRO_5039336160" evidence="3">
    <location>
        <begin position="26"/>
        <end position="302"/>
    </location>
</feature>
<name>A0A6J1SQQ1_FRAOC</name>
<dbReference type="GeneID" id="113208171"/>
<feature type="compositionally biased region" description="Basic and acidic residues" evidence="1">
    <location>
        <begin position="92"/>
        <end position="115"/>
    </location>
</feature>
<dbReference type="AlphaFoldDB" id="A0A6J1SQQ1"/>
<protein>
    <submittedName>
        <fullName evidence="5">Uncharacterized protein LOC113208171</fullName>
    </submittedName>
</protein>
<proteinExistence type="predicted"/>
<sequence length="302" mass="31709">MTLGCVYCGCAGILLSLASCLPARAALATATAAPPGAPPATRIAPVPPGAPEWPTWARPAAASRSDVLEEHEHVLVSDGPARAKSSSTSSPEARRFRDGLRDGPPHRHAAHDREGATMVGAAGPRPVPDAVYGSMYARPAPAEFSHREDEPPTAYMWDEDDTHAAPPSGDIVLDVALPHKEGEDHGKTARGPVVVRGPPFNSVAIGFLVYLILLTVLQTSILNVTTKQGLLGLLRPARAVAERRAADPLLDTLDPVLVAAVLDSDQLTLGGPRRGRGWNAPRRTDGAVAASNPSNLAKTFKM</sequence>
<evidence type="ECO:0000256" key="2">
    <source>
        <dbReference type="SAM" id="Phobius"/>
    </source>
</evidence>
<keyword evidence="2" id="KW-0812">Transmembrane</keyword>
<organism evidence="4 5">
    <name type="scientific">Frankliniella occidentalis</name>
    <name type="common">Western flower thrips</name>
    <name type="synonym">Euthrips occidentalis</name>
    <dbReference type="NCBI Taxonomy" id="133901"/>
    <lineage>
        <taxon>Eukaryota</taxon>
        <taxon>Metazoa</taxon>
        <taxon>Ecdysozoa</taxon>
        <taxon>Arthropoda</taxon>
        <taxon>Hexapoda</taxon>
        <taxon>Insecta</taxon>
        <taxon>Pterygota</taxon>
        <taxon>Neoptera</taxon>
        <taxon>Paraneoptera</taxon>
        <taxon>Thysanoptera</taxon>
        <taxon>Terebrantia</taxon>
        <taxon>Thripoidea</taxon>
        <taxon>Thripidae</taxon>
        <taxon>Frankliniella</taxon>
    </lineage>
</organism>
<evidence type="ECO:0000256" key="1">
    <source>
        <dbReference type="SAM" id="MobiDB-lite"/>
    </source>
</evidence>
<keyword evidence="2" id="KW-1133">Transmembrane helix</keyword>
<gene>
    <name evidence="5" type="primary">LOC113208171</name>
</gene>
<keyword evidence="2" id="KW-0472">Membrane</keyword>
<keyword evidence="4" id="KW-1185">Reference proteome</keyword>
<evidence type="ECO:0000313" key="5">
    <source>
        <dbReference type="RefSeq" id="XP_026280841.2"/>
    </source>
</evidence>
<keyword evidence="3" id="KW-0732">Signal</keyword>
<accession>A0A6J1SQQ1</accession>
<feature type="signal peptide" evidence="3">
    <location>
        <begin position="1"/>
        <end position="25"/>
    </location>
</feature>
<evidence type="ECO:0000256" key="3">
    <source>
        <dbReference type="SAM" id="SignalP"/>
    </source>
</evidence>
<feature type="compositionally biased region" description="Low complexity" evidence="1">
    <location>
        <begin position="31"/>
        <end position="44"/>
    </location>
</feature>
<feature type="region of interest" description="Disordered" evidence="1">
    <location>
        <begin position="31"/>
        <end position="124"/>
    </location>
</feature>
<dbReference type="OrthoDB" id="10660786at2759"/>
<dbReference type="KEGG" id="foc:113208171"/>
<feature type="transmembrane region" description="Helical" evidence="2">
    <location>
        <begin position="203"/>
        <end position="225"/>
    </location>
</feature>
<dbReference type="RefSeq" id="XP_026280841.2">
    <property type="nucleotide sequence ID" value="XM_026425056.2"/>
</dbReference>